<dbReference type="EMBL" id="MFLY01000019">
    <property type="protein sequence ID" value="OGG72972.1"/>
    <property type="molecule type" value="Genomic_DNA"/>
</dbReference>
<evidence type="ECO:0000256" key="2">
    <source>
        <dbReference type="ARBA" id="ARBA00023277"/>
    </source>
</evidence>
<comment type="similarity">
    <text evidence="1">Belongs to the glycosyl hydrolase 57 family.</text>
</comment>
<dbReference type="PANTHER" id="PTHR36306">
    <property type="entry name" value="ALPHA-AMYLASE-RELATED-RELATED"/>
    <property type="match status" value="1"/>
</dbReference>
<comment type="caution">
    <text evidence="4">The sequence shown here is derived from an EMBL/GenBank/DDBJ whole genome shotgun (WGS) entry which is preliminary data.</text>
</comment>
<accession>A0A1F6EI28</accession>
<dbReference type="InterPro" id="IPR004300">
    <property type="entry name" value="Glyco_hydro_57_N"/>
</dbReference>
<evidence type="ECO:0000256" key="1">
    <source>
        <dbReference type="ARBA" id="ARBA00006821"/>
    </source>
</evidence>
<name>A0A1F6EI28_9BACT</name>
<dbReference type="PANTHER" id="PTHR36306:SF1">
    <property type="entry name" value="ALPHA-AMYLASE-RELATED"/>
    <property type="match status" value="1"/>
</dbReference>
<evidence type="ECO:0000259" key="3">
    <source>
        <dbReference type="Pfam" id="PF03065"/>
    </source>
</evidence>
<dbReference type="InterPro" id="IPR052046">
    <property type="entry name" value="GH57_Enzymes"/>
</dbReference>
<proteinExistence type="inferred from homology"/>
<organism evidence="4 5">
    <name type="scientific">Candidatus Kaiserbacteria bacterium RIFCSPLOWO2_01_FULL_53_17</name>
    <dbReference type="NCBI Taxonomy" id="1798511"/>
    <lineage>
        <taxon>Bacteria</taxon>
        <taxon>Candidatus Kaiseribacteriota</taxon>
    </lineage>
</organism>
<evidence type="ECO:0000313" key="4">
    <source>
        <dbReference type="EMBL" id="OGG72972.1"/>
    </source>
</evidence>
<sequence>MHLANFLHFYQPAGQQEDIMSALVNQSYRPILDGIQRSKHIRITLNVNGALLELFDKYRYHDLLDTLRAVGSEGRVEFTGSAKYHAFLPFLEEKEIVRQIQMNDEANKFFLGSAYEPQGFFPPEMAYHEELAPIVSNLGFRWIILDEIAYTGEAGRVNYQKVYQIQASNLLVFFRERRLSNLIMSAVVRSRETLLEAMRADIPSGRYVITAMDAETFGHHRPGLEKMLFEVFETPELNLIKISDIPQYYNEREVIKPVASTWASSAKDIQRGVQFLSWRDPENIIHTFQWNLLDLVIEEFYKVDESISAYGSVREKMDRAFSSDHFWWASAKPWWSVEMIEAGAWQLLDTLRSLPKVPEEKLAKAGDLYEKIISTALNWQRTGKIRKMMEEQGSILRIPFKDRTIGRGGAEEGVYWAFIDMMKRLEEEAATKGEYEKAILWRDALYKLQRKLDIYDTINAIDLLRVEIPNEEVEATIEQYKAKYREIRGGQPEQRGA</sequence>
<keyword evidence="2" id="KW-0119">Carbohydrate metabolism</keyword>
<dbReference type="Proteomes" id="UP000177306">
    <property type="component" value="Unassembled WGS sequence"/>
</dbReference>
<evidence type="ECO:0000313" key="5">
    <source>
        <dbReference type="Proteomes" id="UP000177306"/>
    </source>
</evidence>
<dbReference type="GO" id="GO:0003824">
    <property type="term" value="F:catalytic activity"/>
    <property type="evidence" value="ECO:0007669"/>
    <property type="project" value="InterPro"/>
</dbReference>
<dbReference type="GO" id="GO:0005975">
    <property type="term" value="P:carbohydrate metabolic process"/>
    <property type="evidence" value="ECO:0007669"/>
    <property type="project" value="InterPro"/>
</dbReference>
<dbReference type="SUPFAM" id="SSF88713">
    <property type="entry name" value="Glycoside hydrolase/deacetylase"/>
    <property type="match status" value="1"/>
</dbReference>
<dbReference type="InterPro" id="IPR011330">
    <property type="entry name" value="Glyco_hydro/deAcase_b/a-brl"/>
</dbReference>
<dbReference type="Gene3D" id="3.20.110.20">
    <property type="match status" value="1"/>
</dbReference>
<protein>
    <recommendedName>
        <fullName evidence="3">Glycoside hydrolase family 57 N-terminal domain-containing protein</fullName>
    </recommendedName>
</protein>
<gene>
    <name evidence="4" type="ORF">A3A38_03225</name>
</gene>
<dbReference type="AlphaFoldDB" id="A0A1F6EI28"/>
<reference evidence="4 5" key="1">
    <citation type="journal article" date="2016" name="Nat. Commun.">
        <title>Thousands of microbial genomes shed light on interconnected biogeochemical processes in an aquifer system.</title>
        <authorList>
            <person name="Anantharaman K."/>
            <person name="Brown C.T."/>
            <person name="Hug L.A."/>
            <person name="Sharon I."/>
            <person name="Castelle C.J."/>
            <person name="Probst A.J."/>
            <person name="Thomas B.C."/>
            <person name="Singh A."/>
            <person name="Wilkins M.J."/>
            <person name="Karaoz U."/>
            <person name="Brodie E.L."/>
            <person name="Williams K.H."/>
            <person name="Hubbard S.S."/>
            <person name="Banfield J.F."/>
        </authorList>
    </citation>
    <scope>NUCLEOTIDE SEQUENCE [LARGE SCALE GENOMIC DNA]</scope>
</reference>
<feature type="domain" description="Glycoside hydrolase family 57 N-terminal" evidence="3">
    <location>
        <begin position="29"/>
        <end position="255"/>
    </location>
</feature>
<dbReference type="Pfam" id="PF03065">
    <property type="entry name" value="Glyco_hydro_57"/>
    <property type="match status" value="1"/>
</dbReference>